<keyword evidence="2 3" id="KW-0819">tRNA processing</keyword>
<reference evidence="4 5" key="1">
    <citation type="journal article" date="2021" name="Sci. Rep.">
        <title>The distribution of antibiotic resistance genes in chicken gut microbiota commensals.</title>
        <authorList>
            <person name="Juricova H."/>
            <person name="Matiasovicova J."/>
            <person name="Kubasova T."/>
            <person name="Cejkova D."/>
            <person name="Rychlik I."/>
        </authorList>
    </citation>
    <scope>NUCLEOTIDE SEQUENCE [LARGE SCALE GENOMIC DNA]</scope>
    <source>
        <strain evidence="4 5">An810</strain>
    </source>
</reference>
<sequence>MDAVGLITEYNPFHNGHQYHLRIAQQLTNAQVVVAVMSGNFTQRGEPAILDKWTRAKLALENGVDLVVELPVFDAVQPGQRFATGALRLLNDLKVKQVVFGAEHPEWNFKKLGSFEKKFRHDDFTDYRETFATQFNEALVEKTGISLTDPNDILAYSYFKACQEHDWAINLIPIKRQGKGYHDQTLGLYLASASGIRTAIKTGRSIKNVVPKVTAQALAKLTIIPSWQVLYPILRNHLIQSPVGELQNIYQMTEGLEYRLKEAAQRELDFQSFLHAAKTKRYTFARLLRLCLYTTLEITTEQMTNNQPYHHVLAFNDRGREYLHQVKKQLQYPLITKVDAEMKDHLLALDYRAGKLYQNFTAVEQDVKHAPLIDLSSKKH</sequence>
<dbReference type="NCBIfam" id="NF010191">
    <property type="entry name" value="PRK13670.1"/>
    <property type="match status" value="1"/>
</dbReference>
<comment type="subcellular location">
    <subcellularLocation>
        <location evidence="3">Cytoplasm</location>
    </subcellularLocation>
</comment>
<keyword evidence="3" id="KW-0820">tRNA-binding</keyword>
<dbReference type="EMBL" id="JACJJQ010000013">
    <property type="protein sequence ID" value="MBM6753952.1"/>
    <property type="molecule type" value="Genomic_DNA"/>
</dbReference>
<protein>
    <recommendedName>
        <fullName evidence="3">tRNA(Met) cytidine acetate ligase</fullName>
        <ecNumber evidence="3">6.3.4.-</ecNumber>
    </recommendedName>
</protein>
<dbReference type="Proteomes" id="UP000776629">
    <property type="component" value="Unassembled WGS sequence"/>
</dbReference>
<dbReference type="InterPro" id="IPR008513">
    <property type="entry name" value="tRNA(Met)_cyd_acetate_ligase"/>
</dbReference>
<accession>A0ABS2EPC9</accession>
<dbReference type="EC" id="6.3.4.-" evidence="3"/>
<dbReference type="Pfam" id="PF05636">
    <property type="entry name" value="HIGH_NTase1"/>
    <property type="match status" value="1"/>
</dbReference>
<keyword evidence="3" id="KW-0963">Cytoplasm</keyword>
<gene>
    <name evidence="3" type="primary">tmcAL</name>
    <name evidence="4" type="ORF">H5993_04145</name>
</gene>
<proteinExistence type="inferred from homology"/>
<dbReference type="RefSeq" id="WP_204776338.1">
    <property type="nucleotide sequence ID" value="NZ_JACJJQ010000013.1"/>
</dbReference>
<comment type="similarity">
    <text evidence="3">Belongs to the TmcAL family.</text>
</comment>
<keyword evidence="5" id="KW-1185">Reference proteome</keyword>
<feature type="binding site" evidence="3">
    <location>
        <position position="176"/>
    </location>
    <ligand>
        <name>ATP</name>
        <dbReference type="ChEBI" id="CHEBI:30616"/>
    </ligand>
</feature>
<dbReference type="PANTHER" id="PTHR37825">
    <property type="entry name" value="TRNA(MET) CYTIDINE ACETATE LIGASE"/>
    <property type="match status" value="1"/>
</dbReference>
<dbReference type="HAMAP" id="MF_01539">
    <property type="entry name" value="TmcAL"/>
    <property type="match status" value="1"/>
</dbReference>
<dbReference type="SUPFAM" id="SSF52374">
    <property type="entry name" value="Nucleotidylyl transferase"/>
    <property type="match status" value="1"/>
</dbReference>
<feature type="binding site" evidence="3">
    <location>
        <position position="151"/>
    </location>
    <ligand>
        <name>ATP</name>
        <dbReference type="ChEBI" id="CHEBI:30616"/>
    </ligand>
</feature>
<evidence type="ECO:0000256" key="2">
    <source>
        <dbReference type="ARBA" id="ARBA00022694"/>
    </source>
</evidence>
<comment type="function">
    <text evidence="3">Catalyzes the formation of N(4)-acetylcytidine (ac(4)C) at the wobble position of elongator tRNA(Met), using acetate and ATP as substrates. First activates an acetate ion to form acetyladenylate (Ac-AMP) and then transfers the acetyl group to tRNA to form ac(4)C34.</text>
</comment>
<dbReference type="Gene3D" id="3.40.50.620">
    <property type="entry name" value="HUPs"/>
    <property type="match status" value="1"/>
</dbReference>
<evidence type="ECO:0000256" key="1">
    <source>
        <dbReference type="ARBA" id="ARBA00022598"/>
    </source>
</evidence>
<organism evidence="4 5">
    <name type="scientific">Limosilactobacillus alvi</name>
    <dbReference type="NCBI Taxonomy" id="990412"/>
    <lineage>
        <taxon>Bacteria</taxon>
        <taxon>Bacillati</taxon>
        <taxon>Bacillota</taxon>
        <taxon>Bacilli</taxon>
        <taxon>Lactobacillales</taxon>
        <taxon>Lactobacillaceae</taxon>
        <taxon>Limosilactobacillus</taxon>
    </lineage>
</organism>
<name>A0ABS2EPC9_9LACO</name>
<evidence type="ECO:0000256" key="3">
    <source>
        <dbReference type="HAMAP-Rule" id="MF_01539"/>
    </source>
</evidence>
<keyword evidence="3" id="KW-0694">RNA-binding</keyword>
<comment type="catalytic activity">
    <reaction evidence="3">
        <text>cytidine(34) in elongator tRNA(Met) + acetate + ATP = N(4)-acetylcytidine(34) in elongator tRNA(Met) + AMP + diphosphate</text>
        <dbReference type="Rhea" id="RHEA:58144"/>
        <dbReference type="Rhea" id="RHEA-COMP:10693"/>
        <dbReference type="Rhea" id="RHEA-COMP:10694"/>
        <dbReference type="ChEBI" id="CHEBI:30089"/>
        <dbReference type="ChEBI" id="CHEBI:30616"/>
        <dbReference type="ChEBI" id="CHEBI:33019"/>
        <dbReference type="ChEBI" id="CHEBI:74900"/>
        <dbReference type="ChEBI" id="CHEBI:82748"/>
        <dbReference type="ChEBI" id="CHEBI:456215"/>
    </reaction>
</comment>
<evidence type="ECO:0000313" key="5">
    <source>
        <dbReference type="Proteomes" id="UP000776629"/>
    </source>
</evidence>
<dbReference type="InterPro" id="IPR014729">
    <property type="entry name" value="Rossmann-like_a/b/a_fold"/>
</dbReference>
<keyword evidence="3" id="KW-0547">Nucleotide-binding</keyword>
<evidence type="ECO:0000313" key="4">
    <source>
        <dbReference type="EMBL" id="MBM6753952.1"/>
    </source>
</evidence>
<keyword evidence="3" id="KW-0067">ATP-binding</keyword>
<feature type="binding site" evidence="3">
    <location>
        <begin position="7"/>
        <end position="20"/>
    </location>
    <ligand>
        <name>ATP</name>
        <dbReference type="ChEBI" id="CHEBI:30616"/>
    </ligand>
</feature>
<comment type="caution">
    <text evidence="4">The sequence shown here is derived from an EMBL/GenBank/DDBJ whole genome shotgun (WGS) entry which is preliminary data.</text>
</comment>
<comment type="caution">
    <text evidence="3">Lacks conserved residue(s) required for the propagation of feature annotation.</text>
</comment>
<dbReference type="PANTHER" id="PTHR37825:SF1">
    <property type="entry name" value="TRNA(MET) CYTIDINE ACETATE LIGASE"/>
    <property type="match status" value="1"/>
</dbReference>
<keyword evidence="1 3" id="KW-0436">Ligase</keyword>
<feature type="binding site" evidence="3">
    <location>
        <position position="101"/>
    </location>
    <ligand>
        <name>ATP</name>
        <dbReference type="ChEBI" id="CHEBI:30616"/>
    </ligand>
</feature>